<sequence>MGALTTAVIRYPDFFLGDRAEGRESVTKPPEEQPPNESEPPEPPEPPKEKPVAMTSILVAARDLKWDEIDAIETEPSFNITGQTLDILRDAGLPSEMLEPLKDIQNQNMIGELEFLDRLISTIGGEQTVQYKSLIMQHAKADMLTDVSYPNYLLPDGYIRADELEDVQGQILMVDLRQGEPLLRYKLHRNQARLIEDRTALSQRAMAVRVNEVIGVAGFIKPYSRVDVLVTLIKRKPPETRTVLRNVLVLAAGPRGDRVVTPPLAASESPSISDRVTSSLVSDQSKGEKQAPTKVTVVTLQVSPEQAEKLALADSEGKLQLVLRNPLDKSPGKTQGINLRALLAEGKPRVRSRRHRVRVLKGSEVETQYFNKK</sequence>
<organism evidence="3 4">
    <name type="scientific">Entotheonella factor</name>
    <dbReference type="NCBI Taxonomy" id="1429438"/>
    <lineage>
        <taxon>Bacteria</taxon>
        <taxon>Pseudomonadati</taxon>
        <taxon>Nitrospinota/Tectimicrobiota group</taxon>
        <taxon>Candidatus Tectimicrobiota</taxon>
        <taxon>Candidatus Entotheonellia</taxon>
        <taxon>Candidatus Entotheonellales</taxon>
        <taxon>Candidatus Entotheonellaceae</taxon>
        <taxon>Candidatus Entotheonella</taxon>
    </lineage>
</organism>
<dbReference type="Pfam" id="PF16976">
    <property type="entry name" value="RcpC"/>
    <property type="match status" value="1"/>
</dbReference>
<feature type="region of interest" description="Disordered" evidence="1">
    <location>
        <begin position="261"/>
        <end position="288"/>
    </location>
</feature>
<feature type="region of interest" description="Disordered" evidence="1">
    <location>
        <begin position="19"/>
        <end position="50"/>
    </location>
</feature>
<evidence type="ECO:0000259" key="2">
    <source>
        <dbReference type="Pfam" id="PF16976"/>
    </source>
</evidence>
<dbReference type="Proteomes" id="UP000019141">
    <property type="component" value="Unassembled WGS sequence"/>
</dbReference>
<dbReference type="InterPro" id="IPR017592">
    <property type="entry name" value="Pilus_assmbl_Flp-typ_CpaB"/>
</dbReference>
<dbReference type="AlphaFoldDB" id="W4LZJ6"/>
<name>W4LZJ6_ENTF1</name>
<dbReference type="CDD" id="cd11614">
    <property type="entry name" value="SAF_CpaB_FlgA_like"/>
    <property type="match status" value="1"/>
</dbReference>
<feature type="compositionally biased region" description="Basic and acidic residues" evidence="1">
    <location>
        <begin position="19"/>
        <end position="31"/>
    </location>
</feature>
<dbReference type="InterPro" id="IPR031571">
    <property type="entry name" value="RcpC_dom"/>
</dbReference>
<evidence type="ECO:0000313" key="4">
    <source>
        <dbReference type="Proteomes" id="UP000019141"/>
    </source>
</evidence>
<proteinExistence type="predicted"/>
<dbReference type="NCBIfam" id="TIGR03177">
    <property type="entry name" value="pilus_cpaB"/>
    <property type="match status" value="1"/>
</dbReference>
<evidence type="ECO:0000313" key="3">
    <source>
        <dbReference type="EMBL" id="ETX03313.1"/>
    </source>
</evidence>
<accession>W4LZJ6</accession>
<dbReference type="EMBL" id="AZHW01000061">
    <property type="protein sequence ID" value="ETX03313.1"/>
    <property type="molecule type" value="Genomic_DNA"/>
</dbReference>
<dbReference type="HOGENOM" id="CLU_741202_0_0_7"/>
<evidence type="ECO:0000256" key="1">
    <source>
        <dbReference type="SAM" id="MobiDB-lite"/>
    </source>
</evidence>
<feature type="compositionally biased region" description="Polar residues" evidence="1">
    <location>
        <begin position="268"/>
        <end position="284"/>
    </location>
</feature>
<comment type="caution">
    <text evidence="3">The sequence shown here is derived from an EMBL/GenBank/DDBJ whole genome shotgun (WGS) entry which is preliminary data.</text>
</comment>
<protein>
    <recommendedName>
        <fullName evidence="2">Flp pilus assembly protein RcpC/CpaB domain-containing protein</fullName>
    </recommendedName>
</protein>
<reference evidence="3 4" key="1">
    <citation type="journal article" date="2014" name="Nature">
        <title>An environmental bacterial taxon with a large and distinct metabolic repertoire.</title>
        <authorList>
            <person name="Wilson M.C."/>
            <person name="Mori T."/>
            <person name="Ruckert C."/>
            <person name="Uria A.R."/>
            <person name="Helf M.J."/>
            <person name="Takada K."/>
            <person name="Gernert C."/>
            <person name="Steffens U.A."/>
            <person name="Heycke N."/>
            <person name="Schmitt S."/>
            <person name="Rinke C."/>
            <person name="Helfrich E.J."/>
            <person name="Brachmann A.O."/>
            <person name="Gurgui C."/>
            <person name="Wakimoto T."/>
            <person name="Kracht M."/>
            <person name="Crusemann M."/>
            <person name="Hentschel U."/>
            <person name="Abe I."/>
            <person name="Matsunaga S."/>
            <person name="Kalinowski J."/>
            <person name="Takeyama H."/>
            <person name="Piel J."/>
        </authorList>
    </citation>
    <scope>NUCLEOTIDE SEQUENCE [LARGE SCALE GENOMIC DNA]</scope>
    <source>
        <strain evidence="4">TSY1</strain>
    </source>
</reference>
<feature type="domain" description="Flp pilus assembly protein RcpC/CpaB" evidence="2">
    <location>
        <begin position="202"/>
        <end position="324"/>
    </location>
</feature>
<keyword evidence="4" id="KW-1185">Reference proteome</keyword>
<gene>
    <name evidence="3" type="ORF">ETSY1_00440</name>
</gene>